<sequence>MTLVNNTMYKWVSWLLVMTAVAVYVLFHTRGAVLSGMVLLTAGIVIGLLTLPRTQRISFTMFYVVAVPVIYFIRAFM</sequence>
<keyword evidence="1" id="KW-0472">Membrane</keyword>
<dbReference type="RefSeq" id="WP_347325377.1">
    <property type="nucleotide sequence ID" value="NZ_JBCGUH010000006.1"/>
</dbReference>
<comment type="caution">
    <text evidence="2">The sequence shown here is derived from an EMBL/GenBank/DDBJ whole genome shotgun (WGS) entry which is preliminary data.</text>
</comment>
<organism evidence="2 3">
    <name type="scientific">Paenibacillus wenxiniae</name>
    <dbReference type="NCBI Taxonomy" id="1636843"/>
    <lineage>
        <taxon>Bacteria</taxon>
        <taxon>Bacillati</taxon>
        <taxon>Bacillota</taxon>
        <taxon>Bacilli</taxon>
        <taxon>Bacillales</taxon>
        <taxon>Paenibacillaceae</taxon>
        <taxon>Paenibacillus</taxon>
    </lineage>
</organism>
<name>A0ABW4RJZ7_9BACL</name>
<dbReference type="EMBL" id="JBHUEH010000016">
    <property type="protein sequence ID" value="MFD1886627.1"/>
    <property type="molecule type" value="Genomic_DNA"/>
</dbReference>
<keyword evidence="1" id="KW-1133">Transmembrane helix</keyword>
<feature type="transmembrane region" description="Helical" evidence="1">
    <location>
        <begin position="7"/>
        <end position="27"/>
    </location>
</feature>
<protein>
    <submittedName>
        <fullName evidence="2">Uncharacterized protein</fullName>
    </submittedName>
</protein>
<keyword evidence="1" id="KW-0812">Transmembrane</keyword>
<evidence type="ECO:0000313" key="3">
    <source>
        <dbReference type="Proteomes" id="UP001597233"/>
    </source>
</evidence>
<evidence type="ECO:0000313" key="2">
    <source>
        <dbReference type="EMBL" id="MFD1886627.1"/>
    </source>
</evidence>
<evidence type="ECO:0000256" key="1">
    <source>
        <dbReference type="SAM" id="Phobius"/>
    </source>
</evidence>
<dbReference type="Proteomes" id="UP001597233">
    <property type="component" value="Unassembled WGS sequence"/>
</dbReference>
<proteinExistence type="predicted"/>
<accession>A0ABW4RJZ7</accession>
<feature type="transmembrane region" description="Helical" evidence="1">
    <location>
        <begin position="58"/>
        <end position="76"/>
    </location>
</feature>
<gene>
    <name evidence="2" type="ORF">ACFSC9_13945</name>
</gene>
<feature type="transmembrane region" description="Helical" evidence="1">
    <location>
        <begin position="33"/>
        <end position="51"/>
    </location>
</feature>
<reference evidence="3" key="1">
    <citation type="journal article" date="2019" name="Int. J. Syst. Evol. Microbiol.">
        <title>The Global Catalogue of Microorganisms (GCM) 10K type strain sequencing project: providing services to taxonomists for standard genome sequencing and annotation.</title>
        <authorList>
            <consortium name="The Broad Institute Genomics Platform"/>
            <consortium name="The Broad Institute Genome Sequencing Center for Infectious Disease"/>
            <person name="Wu L."/>
            <person name="Ma J."/>
        </authorList>
    </citation>
    <scope>NUCLEOTIDE SEQUENCE [LARGE SCALE GENOMIC DNA]</scope>
    <source>
        <strain evidence="3">CCUG 54950</strain>
    </source>
</reference>
<keyword evidence="3" id="KW-1185">Reference proteome</keyword>